<evidence type="ECO:0000313" key="2">
    <source>
        <dbReference type="Proteomes" id="UP001153050"/>
    </source>
</evidence>
<keyword evidence="2" id="KW-1185">Reference proteome</keyword>
<accession>A0ABN8KB79</accession>
<name>A0ABN8KB79_9HYPH</name>
<comment type="caution">
    <text evidence="1">The sequence shown here is derived from an EMBL/GenBank/DDBJ whole genome shotgun (WGS) entry which is preliminary data.</text>
</comment>
<protein>
    <submittedName>
        <fullName evidence="1">Uncharacterized protein</fullName>
    </submittedName>
</protein>
<sequence>MTMLERRASFSATREALGSILQATRRDKPVIKTALVAMTIVGCDCDARLCEYIGETPAKWSTIADCEAAMKSQMLHARNFNYPLISGICRTTQTSSSQLGATASMPELTTAVQTATDPLPSELSHRPSVAVGSQATATETEAATPVAYDSVVDGGHSVLYRTKNGYAVVKTDLGRAASATIGMAKRSANWLAAKMPSG</sequence>
<dbReference type="EMBL" id="CAKXZT010000157">
    <property type="protein sequence ID" value="CAH2407517.1"/>
    <property type="molecule type" value="Genomic_DNA"/>
</dbReference>
<organism evidence="1 2">
    <name type="scientific">Mesorhizobium escarrei</name>
    <dbReference type="NCBI Taxonomy" id="666018"/>
    <lineage>
        <taxon>Bacteria</taxon>
        <taxon>Pseudomonadati</taxon>
        <taxon>Pseudomonadota</taxon>
        <taxon>Alphaproteobacteria</taxon>
        <taxon>Hyphomicrobiales</taxon>
        <taxon>Phyllobacteriaceae</taxon>
        <taxon>Mesorhizobium</taxon>
    </lineage>
</organism>
<proteinExistence type="predicted"/>
<reference evidence="1 2" key="1">
    <citation type="submission" date="2022-03" db="EMBL/GenBank/DDBJ databases">
        <authorList>
            <person name="Brunel B."/>
        </authorList>
    </citation>
    <scope>NUCLEOTIDE SEQUENCE [LARGE SCALE GENOMIC DNA]</scope>
    <source>
        <strain evidence="1">STM5069sample</strain>
    </source>
</reference>
<evidence type="ECO:0000313" key="1">
    <source>
        <dbReference type="EMBL" id="CAH2407517.1"/>
    </source>
</evidence>
<gene>
    <name evidence="1" type="ORF">MES5069_60130</name>
</gene>
<dbReference type="Proteomes" id="UP001153050">
    <property type="component" value="Unassembled WGS sequence"/>
</dbReference>